<dbReference type="RefSeq" id="WP_095266905.1">
    <property type="nucleotide sequence ID" value="NZ_NPBY01000061.1"/>
</dbReference>
<dbReference type="Proteomes" id="UP000215596">
    <property type="component" value="Unassembled WGS sequence"/>
</dbReference>
<comment type="caution">
    <text evidence="1">The sequence shown here is derived from an EMBL/GenBank/DDBJ whole genome shotgun (WGS) entry which is preliminary data.</text>
</comment>
<evidence type="ECO:0000313" key="1">
    <source>
        <dbReference type="EMBL" id="PAD73959.1"/>
    </source>
</evidence>
<dbReference type="OrthoDB" id="2973904at2"/>
<name>A0A268ELG0_9BACL</name>
<protein>
    <submittedName>
        <fullName evidence="1">Uncharacterized protein</fullName>
    </submittedName>
</protein>
<accession>A0A268ELG0</accession>
<proteinExistence type="predicted"/>
<dbReference type="AlphaFoldDB" id="A0A268ELG0"/>
<organism evidence="1 2">
    <name type="scientific">Paenibacillus campinasensis</name>
    <dbReference type="NCBI Taxonomy" id="66347"/>
    <lineage>
        <taxon>Bacteria</taxon>
        <taxon>Bacillati</taxon>
        <taxon>Bacillota</taxon>
        <taxon>Bacilli</taxon>
        <taxon>Bacillales</taxon>
        <taxon>Paenibacillaceae</taxon>
        <taxon>Paenibacillus</taxon>
    </lineage>
</organism>
<sequence length="65" mass="7430">MDNQNKKNWQAYPPAQLIVGAMGMLVDDYGMTPREVFELIEAIKRDTWHGLAEMHAENKKGGRVQ</sequence>
<gene>
    <name evidence="1" type="ORF">CHH67_19190</name>
</gene>
<evidence type="ECO:0000313" key="2">
    <source>
        <dbReference type="Proteomes" id="UP000215596"/>
    </source>
</evidence>
<reference evidence="1 2" key="1">
    <citation type="submission" date="2017-07" db="EMBL/GenBank/DDBJ databases">
        <title>Isolation and whole genome analysis of endospore-forming bacteria from heroin.</title>
        <authorList>
            <person name="Kalinowski J."/>
            <person name="Ahrens B."/>
            <person name="Al-Dilaimi A."/>
            <person name="Winkler A."/>
            <person name="Wibberg D."/>
            <person name="Schleenbecker U."/>
            <person name="Ruckert C."/>
            <person name="Wolfel R."/>
            <person name="Grass G."/>
        </authorList>
    </citation>
    <scope>NUCLEOTIDE SEQUENCE [LARGE SCALE GENOMIC DNA]</scope>
    <source>
        <strain evidence="1 2">7537-G1</strain>
    </source>
</reference>
<dbReference type="EMBL" id="NPBY01000061">
    <property type="protein sequence ID" value="PAD73959.1"/>
    <property type="molecule type" value="Genomic_DNA"/>
</dbReference>